<dbReference type="GO" id="GO:0005524">
    <property type="term" value="F:ATP binding"/>
    <property type="evidence" value="ECO:0007669"/>
    <property type="project" value="UniProtKB-KW"/>
</dbReference>
<dbReference type="CDD" id="cd07346">
    <property type="entry name" value="ABC_6TM_exporters"/>
    <property type="match status" value="1"/>
</dbReference>
<dbReference type="PROSITE" id="PS00211">
    <property type="entry name" value="ABC_TRANSPORTER_1"/>
    <property type="match status" value="1"/>
</dbReference>
<dbReference type="InterPro" id="IPR011527">
    <property type="entry name" value="ABC1_TM_dom"/>
</dbReference>
<evidence type="ECO:0000256" key="5">
    <source>
        <dbReference type="ARBA" id="ARBA00022840"/>
    </source>
</evidence>
<keyword evidence="3 8" id="KW-0812">Transmembrane</keyword>
<evidence type="ECO:0000256" key="3">
    <source>
        <dbReference type="ARBA" id="ARBA00022692"/>
    </source>
</evidence>
<keyword evidence="6 8" id="KW-1133">Transmembrane helix</keyword>
<dbReference type="SUPFAM" id="SSF90123">
    <property type="entry name" value="ABC transporter transmembrane region"/>
    <property type="match status" value="1"/>
</dbReference>
<accession>A0ABW4JU27</accession>
<dbReference type="PROSITE" id="PS50893">
    <property type="entry name" value="ABC_TRANSPORTER_2"/>
    <property type="match status" value="1"/>
</dbReference>
<name>A0ABW4JU27_9HYPH</name>
<evidence type="ECO:0000259" key="10">
    <source>
        <dbReference type="PROSITE" id="PS50929"/>
    </source>
</evidence>
<evidence type="ECO:0000313" key="11">
    <source>
        <dbReference type="EMBL" id="MFD1694789.1"/>
    </source>
</evidence>
<comment type="similarity">
    <text evidence="2">Belongs to the ABC transporter superfamily.</text>
</comment>
<comment type="subcellular location">
    <subcellularLocation>
        <location evidence="1">Cell membrane</location>
        <topology evidence="1">Multi-pass membrane protein</topology>
    </subcellularLocation>
</comment>
<dbReference type="PROSITE" id="PS50929">
    <property type="entry name" value="ABC_TM1F"/>
    <property type="match status" value="1"/>
</dbReference>
<dbReference type="PANTHER" id="PTHR24221:SF654">
    <property type="entry name" value="ATP-BINDING CASSETTE SUB-FAMILY B MEMBER 6"/>
    <property type="match status" value="1"/>
</dbReference>
<evidence type="ECO:0000256" key="2">
    <source>
        <dbReference type="ARBA" id="ARBA00005417"/>
    </source>
</evidence>
<keyword evidence="12" id="KW-1185">Reference proteome</keyword>
<evidence type="ECO:0000256" key="8">
    <source>
        <dbReference type="SAM" id="Phobius"/>
    </source>
</evidence>
<feature type="domain" description="ABC transmembrane type-1" evidence="10">
    <location>
        <begin position="101"/>
        <end position="374"/>
    </location>
</feature>
<reference evidence="12" key="1">
    <citation type="journal article" date="2019" name="Int. J. Syst. Evol. Microbiol.">
        <title>The Global Catalogue of Microorganisms (GCM) 10K type strain sequencing project: providing services to taxonomists for standard genome sequencing and annotation.</title>
        <authorList>
            <consortium name="The Broad Institute Genomics Platform"/>
            <consortium name="The Broad Institute Genome Sequencing Center for Infectious Disease"/>
            <person name="Wu L."/>
            <person name="Ma J."/>
        </authorList>
    </citation>
    <scope>NUCLEOTIDE SEQUENCE [LARGE SCALE GENOMIC DNA]</scope>
    <source>
        <strain evidence="12">JCM 3369</strain>
    </source>
</reference>
<evidence type="ECO:0000256" key="4">
    <source>
        <dbReference type="ARBA" id="ARBA00022741"/>
    </source>
</evidence>
<evidence type="ECO:0000313" key="12">
    <source>
        <dbReference type="Proteomes" id="UP001597327"/>
    </source>
</evidence>
<dbReference type="InterPro" id="IPR039421">
    <property type="entry name" value="Type_1_exporter"/>
</dbReference>
<sequence length="931" mass="103265">MSVIDMCFGNVLRGQQSEGAQAQAMRSDGRVAAGEGAEIKTVTAPGDLCYGARVQPGTWGEGMEKSLFRFIWRYSARQQIYILLITVLIYPISYVLLELPKLIVNDAVQGEDFPKEIWSFEFDQISYLVVLCVSFLVLVVLSNGLKLYLNVYKGRLGERMLRRLRFELFQRVLRFRLPHFRKISSGEIIPMITSEVEDVGGFIGEAIALPALQGGMLVVQLGFIFMQDPLLGLAAISSYPIQGYVIPKLQRKVVLLSRERVKNVRTIADKVGESITGVAEIHANDTSAWHSSDLSERLYQNFKIRYEIFNRKYFIKFLNNFMNQLTPFFFYLIGGYLVIEGDLSIGALLAVIAAYKDLAGPWKELLAYYQLVADVDVKYQTVVENFDPADIYPVERLIADDKVTLEGDLVMKNVSFSGGAAGQEVSDISLTVPSGTACAIIGPDGSGRSEVLQLAAGLVSPVAGRVEIGGRDLEDLTAATLGREIAYVGGAVHIWTGTIRDNLFYGLRHRPVGEVLREGEAAAEYQRWQAEARETRNLAYDLTASWEDLAAAGVEDEIALNARAMALLKAVRLEADVYRLGLQSRLDPSRNPTLRQSDFGARILAVRQALSKRIASDPKLSGLTELWHAERFNNSASLAENLFFAVPTDPDLTLESVQSLPEVRTFLKDSGLDERLQAIGQKIAETMVELFANVSGESGLLNTYSFLTRDELPDYERILRLARSTNPRAGLTDADRLRLIGLAFKLVPARHRLGVMDDEMRQEIVEARARFLKDVVARSSQFEAFDPKVYLPSLTIEDNLLFGRARVDRRDARQRIDAVIGSMVEESGLREPIAFAGFDYHVGVSGSRLSAGQRRRLAVVRALLKNARITILDDIATGLGDEEKAARAKLRELAGGRTLLFGASHSAVGDEFDQKIILDQGRILEDAEMGA</sequence>
<feature type="domain" description="ABC transporter" evidence="9">
    <location>
        <begin position="409"/>
        <end position="931"/>
    </location>
</feature>
<dbReference type="PANTHER" id="PTHR24221">
    <property type="entry name" value="ATP-BINDING CASSETTE SUB-FAMILY B"/>
    <property type="match status" value="1"/>
</dbReference>
<gene>
    <name evidence="11" type="ORF">ACFSC7_04620</name>
</gene>
<evidence type="ECO:0000256" key="6">
    <source>
        <dbReference type="ARBA" id="ARBA00022989"/>
    </source>
</evidence>
<dbReference type="RefSeq" id="WP_208998648.1">
    <property type="nucleotide sequence ID" value="NZ_JBHUFA010000001.1"/>
</dbReference>
<evidence type="ECO:0000259" key="9">
    <source>
        <dbReference type="PROSITE" id="PS50893"/>
    </source>
</evidence>
<comment type="caution">
    <text evidence="11">The sequence shown here is derived from an EMBL/GenBank/DDBJ whole genome shotgun (WGS) entry which is preliminary data.</text>
</comment>
<dbReference type="Gene3D" id="1.20.1560.10">
    <property type="entry name" value="ABC transporter type 1, transmembrane domain"/>
    <property type="match status" value="1"/>
</dbReference>
<dbReference type="InterPro" id="IPR036640">
    <property type="entry name" value="ABC1_TM_sf"/>
</dbReference>
<organism evidence="11 12">
    <name type="scientific">Roseibium aestuarii</name>
    <dbReference type="NCBI Taxonomy" id="2600299"/>
    <lineage>
        <taxon>Bacteria</taxon>
        <taxon>Pseudomonadati</taxon>
        <taxon>Pseudomonadota</taxon>
        <taxon>Alphaproteobacteria</taxon>
        <taxon>Hyphomicrobiales</taxon>
        <taxon>Stappiaceae</taxon>
        <taxon>Roseibium</taxon>
    </lineage>
</organism>
<feature type="transmembrane region" description="Helical" evidence="8">
    <location>
        <begin position="328"/>
        <end position="355"/>
    </location>
</feature>
<evidence type="ECO:0000256" key="1">
    <source>
        <dbReference type="ARBA" id="ARBA00004651"/>
    </source>
</evidence>
<protein>
    <submittedName>
        <fullName evidence="11">ATP-binding cassette domain-containing protein</fullName>
    </submittedName>
</protein>
<dbReference type="InterPro" id="IPR027417">
    <property type="entry name" value="P-loop_NTPase"/>
</dbReference>
<dbReference type="Pfam" id="PF00664">
    <property type="entry name" value="ABC_membrane"/>
    <property type="match status" value="1"/>
</dbReference>
<feature type="transmembrane region" description="Helical" evidence="8">
    <location>
        <begin position="125"/>
        <end position="149"/>
    </location>
</feature>
<keyword evidence="5 11" id="KW-0067">ATP-binding</keyword>
<evidence type="ECO:0000256" key="7">
    <source>
        <dbReference type="ARBA" id="ARBA00023136"/>
    </source>
</evidence>
<dbReference type="Proteomes" id="UP001597327">
    <property type="component" value="Unassembled WGS sequence"/>
</dbReference>
<proteinExistence type="inferred from homology"/>
<dbReference type="Pfam" id="PF00005">
    <property type="entry name" value="ABC_tran"/>
    <property type="match status" value="2"/>
</dbReference>
<dbReference type="Gene3D" id="3.40.50.300">
    <property type="entry name" value="P-loop containing nucleotide triphosphate hydrolases"/>
    <property type="match status" value="2"/>
</dbReference>
<dbReference type="InterPro" id="IPR003439">
    <property type="entry name" value="ABC_transporter-like_ATP-bd"/>
</dbReference>
<keyword evidence="4" id="KW-0547">Nucleotide-binding</keyword>
<dbReference type="EMBL" id="JBHUFA010000001">
    <property type="protein sequence ID" value="MFD1694789.1"/>
    <property type="molecule type" value="Genomic_DNA"/>
</dbReference>
<dbReference type="InterPro" id="IPR017871">
    <property type="entry name" value="ABC_transporter-like_CS"/>
</dbReference>
<dbReference type="SUPFAM" id="SSF52540">
    <property type="entry name" value="P-loop containing nucleoside triphosphate hydrolases"/>
    <property type="match status" value="1"/>
</dbReference>
<keyword evidence="7 8" id="KW-0472">Membrane</keyword>
<feature type="transmembrane region" description="Helical" evidence="8">
    <location>
        <begin position="80"/>
        <end position="97"/>
    </location>
</feature>